<dbReference type="PROSITE" id="PS51387">
    <property type="entry name" value="FAD_PCMH"/>
    <property type="match status" value="1"/>
</dbReference>
<feature type="active site" description="Proton acceptor" evidence="12">
    <location>
        <position position="1498"/>
    </location>
</feature>
<accession>A0ABD3RK01</accession>
<dbReference type="Pfam" id="PF02738">
    <property type="entry name" value="MoCoBD_1"/>
    <property type="match status" value="1"/>
</dbReference>
<dbReference type="Pfam" id="PF01799">
    <property type="entry name" value="Fer2_2"/>
    <property type="match status" value="1"/>
</dbReference>
<dbReference type="InterPro" id="IPR016166">
    <property type="entry name" value="FAD-bd_PCMH"/>
</dbReference>
<dbReference type="SUPFAM" id="SSF47741">
    <property type="entry name" value="CO dehydrogenase ISP C-domain like"/>
    <property type="match status" value="1"/>
</dbReference>
<dbReference type="InterPro" id="IPR036856">
    <property type="entry name" value="Ald_Oxase/Xan_DH_a/b_sf"/>
</dbReference>
<evidence type="ECO:0000313" key="17">
    <source>
        <dbReference type="EMBL" id="KAL3810851.1"/>
    </source>
</evidence>
<keyword evidence="4" id="KW-0285">Flavoprotein</keyword>
<dbReference type="FunFam" id="3.30.365.10:FF:000001">
    <property type="entry name" value="Xanthine dehydrogenase oxidase"/>
    <property type="match status" value="1"/>
</dbReference>
<dbReference type="Gene3D" id="3.30.365.10">
    <property type="entry name" value="Aldehyde oxidase/xanthine dehydrogenase, molybdopterin binding domain"/>
    <property type="match status" value="4"/>
</dbReference>
<protein>
    <recommendedName>
        <fullName evidence="19">Xanthine dehydrogenase</fullName>
    </recommendedName>
</protein>
<evidence type="ECO:0000256" key="10">
    <source>
        <dbReference type="ARBA" id="ARBA00023014"/>
    </source>
</evidence>
<keyword evidence="10 14" id="KW-0411">Iron-sulfur</keyword>
<feature type="binding site" evidence="13">
    <location>
        <position position="1223"/>
    </location>
    <ligand>
        <name>substrate</name>
    </ligand>
</feature>
<dbReference type="SUPFAM" id="SSF54665">
    <property type="entry name" value="CO dehydrogenase molybdoprotein N-domain-like"/>
    <property type="match status" value="1"/>
</dbReference>
<dbReference type="InterPro" id="IPR036010">
    <property type="entry name" value="2Fe-2S_ferredoxin-like_sf"/>
</dbReference>
<feature type="binding site" evidence="13">
    <location>
        <position position="484"/>
    </location>
    <ligand>
        <name>FAD</name>
        <dbReference type="ChEBI" id="CHEBI:57692"/>
    </ligand>
</feature>
<feature type="domain" description="2Fe-2S ferredoxin-type" evidence="15">
    <location>
        <begin position="30"/>
        <end position="128"/>
    </location>
</feature>
<dbReference type="InterPro" id="IPR001041">
    <property type="entry name" value="2Fe-2S_ferredoxin-type"/>
</dbReference>
<evidence type="ECO:0000259" key="15">
    <source>
        <dbReference type="PROSITE" id="PS51085"/>
    </source>
</evidence>
<feature type="binding site" evidence="14">
    <location>
        <position position="217"/>
    </location>
    <ligand>
        <name>[2Fe-2S] cluster</name>
        <dbReference type="ChEBI" id="CHEBI:190135"/>
        <label>2</label>
    </ligand>
</feature>
<dbReference type="InterPro" id="IPR008274">
    <property type="entry name" value="AldOxase/xan_DH_MoCoBD1"/>
</dbReference>
<dbReference type="Pfam" id="PF03450">
    <property type="entry name" value="CO_deh_flav_C"/>
    <property type="match status" value="1"/>
</dbReference>
<feature type="binding site" evidence="14">
    <location>
        <position position="110"/>
    </location>
    <ligand>
        <name>[2Fe-2S] cluster</name>
        <dbReference type="ChEBI" id="CHEBI:190135"/>
        <label>1</label>
    </ligand>
</feature>
<evidence type="ECO:0000256" key="1">
    <source>
        <dbReference type="ARBA" id="ARBA00001974"/>
    </source>
</evidence>
<dbReference type="PROSITE" id="PS00197">
    <property type="entry name" value="2FE2S_FER_1"/>
    <property type="match status" value="1"/>
</dbReference>
<evidence type="ECO:0000259" key="16">
    <source>
        <dbReference type="PROSITE" id="PS51387"/>
    </source>
</evidence>
<comment type="cofactor">
    <cofactor evidence="14">
        <name>Mo-molybdopterin</name>
        <dbReference type="ChEBI" id="CHEBI:71302"/>
    </cofactor>
    <text evidence="14">Binds 1 Mo-molybdopterin (Mo-MPT) cofactor per subunit.</text>
</comment>
<keyword evidence="8" id="KW-0560">Oxidoreductase</keyword>
<keyword evidence="3 14" id="KW-0500">Molybdenum</keyword>
<dbReference type="FunFam" id="3.30.365.10:FF:000002">
    <property type="entry name" value="Xanthine dehydrogenase oxidase"/>
    <property type="match status" value="1"/>
</dbReference>
<dbReference type="PROSITE" id="PS51085">
    <property type="entry name" value="2FE2S_FER_2"/>
    <property type="match status" value="1"/>
</dbReference>
<feature type="binding site" evidence="14">
    <location>
        <position position="971"/>
    </location>
    <ligand>
        <name>Mo-molybdopterin</name>
        <dbReference type="ChEBI" id="CHEBI:71302"/>
    </ligand>
    <ligandPart>
        <name>Mo</name>
        <dbReference type="ChEBI" id="CHEBI:28685"/>
    </ligandPart>
</feature>
<dbReference type="InterPro" id="IPR005107">
    <property type="entry name" value="CO_DH_flav_C"/>
</dbReference>
<comment type="cofactor">
    <cofactor evidence="11">
        <name>[2Fe-2S] cluster</name>
        <dbReference type="ChEBI" id="CHEBI:190135"/>
    </cofactor>
</comment>
<dbReference type="Gene3D" id="3.30.390.50">
    <property type="entry name" value="CO dehydrogenase flavoprotein, C-terminal domain"/>
    <property type="match status" value="1"/>
</dbReference>
<evidence type="ECO:0000256" key="12">
    <source>
        <dbReference type="PIRSR" id="PIRSR000127-1"/>
    </source>
</evidence>
<gene>
    <name evidence="17" type="ORF">ACHAXA_005851</name>
</gene>
<dbReference type="PANTHER" id="PTHR45444">
    <property type="entry name" value="XANTHINE DEHYDROGENASE"/>
    <property type="match status" value="1"/>
</dbReference>
<dbReference type="Proteomes" id="UP001530377">
    <property type="component" value="Unassembled WGS sequence"/>
</dbReference>
<dbReference type="PANTHER" id="PTHR45444:SF3">
    <property type="entry name" value="XANTHINE DEHYDROGENASE"/>
    <property type="match status" value="1"/>
</dbReference>
<dbReference type="Gene3D" id="3.10.20.30">
    <property type="match status" value="1"/>
</dbReference>
<evidence type="ECO:0000256" key="4">
    <source>
        <dbReference type="ARBA" id="ARBA00022630"/>
    </source>
</evidence>
<dbReference type="InterPro" id="IPR036683">
    <property type="entry name" value="CO_DH_flav_C_dom_sf"/>
</dbReference>
<dbReference type="GO" id="GO:0051537">
    <property type="term" value="F:2 iron, 2 sulfur cluster binding"/>
    <property type="evidence" value="ECO:0007669"/>
    <property type="project" value="UniProtKB-KW"/>
</dbReference>
<organism evidence="17 18">
    <name type="scientific">Cyclostephanos tholiformis</name>
    <dbReference type="NCBI Taxonomy" id="382380"/>
    <lineage>
        <taxon>Eukaryota</taxon>
        <taxon>Sar</taxon>
        <taxon>Stramenopiles</taxon>
        <taxon>Ochrophyta</taxon>
        <taxon>Bacillariophyta</taxon>
        <taxon>Coscinodiscophyceae</taxon>
        <taxon>Thalassiosirophycidae</taxon>
        <taxon>Stephanodiscales</taxon>
        <taxon>Stephanodiscaceae</taxon>
        <taxon>Cyclostephanos</taxon>
    </lineage>
</organism>
<comment type="cofactor">
    <cofactor evidence="1 13">
        <name>FAD</name>
        <dbReference type="ChEBI" id="CHEBI:57692"/>
    </cofactor>
</comment>
<dbReference type="InterPro" id="IPR036318">
    <property type="entry name" value="FAD-bd_PCMH-like_sf"/>
</dbReference>
<reference evidence="17 18" key="1">
    <citation type="submission" date="2024-10" db="EMBL/GenBank/DDBJ databases">
        <title>Updated reference genomes for cyclostephanoid diatoms.</title>
        <authorList>
            <person name="Roberts W.R."/>
            <person name="Alverson A.J."/>
        </authorList>
    </citation>
    <scope>NUCLEOTIDE SEQUENCE [LARGE SCALE GENOMIC DNA]</scope>
    <source>
        <strain evidence="17 18">AJA228-03</strain>
    </source>
</reference>
<feature type="domain" description="FAD-binding PCMH-type" evidence="16">
    <location>
        <begin position="360"/>
        <end position="566"/>
    </location>
</feature>
<dbReference type="SUPFAM" id="SSF56176">
    <property type="entry name" value="FAD-binding/transporter-associated domain-like"/>
    <property type="match status" value="1"/>
</dbReference>
<dbReference type="Gene3D" id="3.30.43.10">
    <property type="entry name" value="Uridine Diphospho-n-acetylenolpyruvylglucosamine Reductase, domain 2"/>
    <property type="match status" value="1"/>
</dbReference>
<evidence type="ECO:0000313" key="18">
    <source>
        <dbReference type="Proteomes" id="UP001530377"/>
    </source>
</evidence>
<dbReference type="Gene3D" id="3.90.1170.50">
    <property type="entry name" value="Aldehyde oxidase/xanthine dehydrogenase, a/b hammerhead"/>
    <property type="match status" value="1"/>
</dbReference>
<feature type="binding site" evidence="14">
    <location>
        <position position="81"/>
    </location>
    <ligand>
        <name>[2Fe-2S] cluster</name>
        <dbReference type="ChEBI" id="CHEBI:190135"/>
        <label>1</label>
    </ligand>
</feature>
<dbReference type="SMART" id="SM01008">
    <property type="entry name" value="Ald_Xan_dh_C"/>
    <property type="match status" value="1"/>
</dbReference>
<dbReference type="InterPro" id="IPR016169">
    <property type="entry name" value="FAD-bd_PCMH_sub2"/>
</dbReference>
<dbReference type="InterPro" id="IPR006058">
    <property type="entry name" value="2Fe2S_fd_BS"/>
</dbReference>
<dbReference type="Gene3D" id="3.30.465.10">
    <property type="match status" value="1"/>
</dbReference>
<dbReference type="SUPFAM" id="SSF55447">
    <property type="entry name" value="CO dehydrogenase flavoprotein C-terminal domain-like"/>
    <property type="match status" value="1"/>
</dbReference>
<dbReference type="InterPro" id="IPR016167">
    <property type="entry name" value="FAD-bd_PCMH_sub1"/>
</dbReference>
<keyword evidence="7 13" id="KW-0274">FAD</keyword>
<dbReference type="EMBL" id="JALLPB020000296">
    <property type="protein sequence ID" value="KAL3810851.1"/>
    <property type="molecule type" value="Genomic_DNA"/>
</dbReference>
<dbReference type="Pfam" id="PF01315">
    <property type="entry name" value="Ald_Xan_dh_C"/>
    <property type="match status" value="1"/>
</dbReference>
<feature type="binding site" evidence="14">
    <location>
        <position position="1292"/>
    </location>
    <ligand>
        <name>Mo-molybdopterin</name>
        <dbReference type="ChEBI" id="CHEBI:71302"/>
    </ligand>
    <ligandPart>
        <name>Mo</name>
        <dbReference type="ChEBI" id="CHEBI:28685"/>
    </ligandPart>
</feature>
<dbReference type="SMART" id="SM01092">
    <property type="entry name" value="CO_deh_flav_C"/>
    <property type="match status" value="1"/>
</dbReference>
<feature type="binding site" evidence="14">
    <location>
        <position position="73"/>
    </location>
    <ligand>
        <name>[2Fe-2S] cluster</name>
        <dbReference type="ChEBI" id="CHEBI:190135"/>
        <label>1</label>
    </ligand>
</feature>
<name>A0ABD3RK01_9STRA</name>
<feature type="binding site" evidence="14">
    <location>
        <position position="1120"/>
    </location>
    <ligand>
        <name>Mo-molybdopterin</name>
        <dbReference type="ChEBI" id="CHEBI:71302"/>
    </ligand>
    <ligandPart>
        <name>Mo</name>
        <dbReference type="ChEBI" id="CHEBI:28685"/>
    </ligandPart>
</feature>
<comment type="cofactor">
    <cofactor evidence="14">
        <name>[2Fe-2S] cluster</name>
        <dbReference type="ChEBI" id="CHEBI:190135"/>
    </cofactor>
    <text evidence="14">Binds 2 [2Fe-2S] clusters.</text>
</comment>
<dbReference type="GO" id="GO:0046872">
    <property type="term" value="F:metal ion binding"/>
    <property type="evidence" value="ECO:0007669"/>
    <property type="project" value="UniProtKB-KW"/>
</dbReference>
<feature type="binding site" evidence="14">
    <location>
        <position position="1002"/>
    </location>
    <ligand>
        <name>Mo-molybdopterin</name>
        <dbReference type="ChEBI" id="CHEBI:71302"/>
    </ligand>
    <ligandPart>
        <name>Mo</name>
        <dbReference type="ChEBI" id="CHEBI:28685"/>
    </ligandPart>
</feature>
<dbReference type="InterPro" id="IPR002888">
    <property type="entry name" value="2Fe-2S-bd"/>
</dbReference>
<proteinExistence type="inferred from homology"/>
<evidence type="ECO:0000256" key="5">
    <source>
        <dbReference type="ARBA" id="ARBA00022714"/>
    </source>
</evidence>
<keyword evidence="18" id="KW-1185">Reference proteome</keyword>
<dbReference type="SUPFAM" id="SSF56003">
    <property type="entry name" value="Molybdenum cofactor-binding domain"/>
    <property type="match status" value="1"/>
</dbReference>
<feature type="binding site" evidence="14">
    <location>
        <position position="215"/>
    </location>
    <ligand>
        <name>[2Fe-2S] cluster</name>
        <dbReference type="ChEBI" id="CHEBI:190135"/>
        <label>2</label>
    </ligand>
</feature>
<feature type="binding site" evidence="13">
    <location>
        <position position="1006"/>
    </location>
    <ligand>
        <name>substrate</name>
    </ligand>
</feature>
<evidence type="ECO:0000256" key="11">
    <source>
        <dbReference type="ARBA" id="ARBA00034078"/>
    </source>
</evidence>
<dbReference type="InterPro" id="IPR002346">
    <property type="entry name" value="Mopterin_DH_FAD-bd"/>
</dbReference>
<dbReference type="Pfam" id="PF00941">
    <property type="entry name" value="FAD_binding_5"/>
    <property type="match status" value="1"/>
</dbReference>
<evidence type="ECO:0008006" key="19">
    <source>
        <dbReference type="Google" id="ProtNLM"/>
    </source>
</evidence>
<feature type="binding site" evidence="14">
    <location>
        <position position="175"/>
    </location>
    <ligand>
        <name>[2Fe-2S] cluster</name>
        <dbReference type="ChEBI" id="CHEBI:190135"/>
        <label>2</label>
    </ligand>
</feature>
<feature type="binding site" evidence="14">
    <location>
        <position position="78"/>
    </location>
    <ligand>
        <name>[2Fe-2S] cluster</name>
        <dbReference type="ChEBI" id="CHEBI:190135"/>
        <label>1</label>
    </ligand>
</feature>
<keyword evidence="5 14" id="KW-0001">2Fe-2S</keyword>
<dbReference type="Pfam" id="PF20256">
    <property type="entry name" value="MoCoBD_2"/>
    <property type="match status" value="1"/>
</dbReference>
<dbReference type="InterPro" id="IPR036884">
    <property type="entry name" value="2Fe-2S-bd_dom_sf"/>
</dbReference>
<keyword evidence="6 14" id="KW-0479">Metal-binding</keyword>
<evidence type="ECO:0000256" key="8">
    <source>
        <dbReference type="ARBA" id="ARBA00023002"/>
    </source>
</evidence>
<comment type="similarity">
    <text evidence="2">Belongs to the xanthine dehydrogenase family.</text>
</comment>
<dbReference type="PIRSF" id="PIRSF000127">
    <property type="entry name" value="Xanthine_DH"/>
    <property type="match status" value="1"/>
</dbReference>
<feature type="binding site" evidence="13">
    <location>
        <position position="1088"/>
    </location>
    <ligand>
        <name>substrate</name>
    </ligand>
</feature>
<dbReference type="InterPro" id="IPR012675">
    <property type="entry name" value="Beta-grasp_dom_sf"/>
</dbReference>
<feature type="binding site" evidence="13">
    <location>
        <position position="507"/>
    </location>
    <ligand>
        <name>FAD</name>
        <dbReference type="ChEBI" id="CHEBI:57692"/>
    </ligand>
</feature>
<feature type="binding site" evidence="13">
    <location>
        <position position="1122"/>
    </location>
    <ligand>
        <name>substrate</name>
    </ligand>
</feature>
<dbReference type="Pfam" id="PF00111">
    <property type="entry name" value="Fer2"/>
    <property type="match status" value="1"/>
</dbReference>
<evidence type="ECO:0000256" key="7">
    <source>
        <dbReference type="ARBA" id="ARBA00022827"/>
    </source>
</evidence>
<evidence type="ECO:0000256" key="9">
    <source>
        <dbReference type="ARBA" id="ARBA00023004"/>
    </source>
</evidence>
<evidence type="ECO:0000256" key="6">
    <source>
        <dbReference type="ARBA" id="ARBA00022723"/>
    </source>
</evidence>
<dbReference type="Gene3D" id="1.10.150.120">
    <property type="entry name" value="[2Fe-2S]-binding domain"/>
    <property type="match status" value="1"/>
</dbReference>
<feature type="binding site" evidence="13">
    <location>
        <position position="575"/>
    </location>
    <ligand>
        <name>FAD</name>
        <dbReference type="ChEBI" id="CHEBI:57692"/>
    </ligand>
</feature>
<evidence type="ECO:0000256" key="2">
    <source>
        <dbReference type="ARBA" id="ARBA00006849"/>
    </source>
</evidence>
<dbReference type="GO" id="GO:0016491">
    <property type="term" value="F:oxidoreductase activity"/>
    <property type="evidence" value="ECO:0007669"/>
    <property type="project" value="UniProtKB-KW"/>
</dbReference>
<keyword evidence="9 14" id="KW-0408">Iron</keyword>
<dbReference type="FunFam" id="3.30.365.10:FF:000004">
    <property type="entry name" value="Xanthine dehydrogenase oxidase"/>
    <property type="match status" value="1"/>
</dbReference>
<dbReference type="InterPro" id="IPR046867">
    <property type="entry name" value="AldOxase/xan_DH_MoCoBD2"/>
</dbReference>
<comment type="caution">
    <text evidence="17">The sequence shown here is derived from an EMBL/GenBank/DDBJ whole genome shotgun (WGS) entry which is preliminary data.</text>
</comment>
<evidence type="ECO:0000256" key="14">
    <source>
        <dbReference type="PIRSR" id="PIRSR000127-3"/>
    </source>
</evidence>
<sequence length="1565" mass="169623">MKVNLAYDGDDDVVRTDLHPPVSAPLANSRSVPVLYVNGRAVPPSIASRARPGQTLLDYLRNELRLCGTKLGCGEGGCGACTVLISSVRRSSEVEGGGKSKIVHAAVNACLYPALAADGRHVTTIEGVGSWKRDSILAPAETSTGDNKVDEGDDDRLHPIQRALADGHGSQCGFCTPGIIMALYGLLSVEDDDGGGVGPAVRASELEERMDGNLCRCTGYRPIWDAARGLCRSGHGGMVDDVEDLGPVGSCGTPCRECPSREDCVEECNVNANDVSLSYAPSSQSSSMVVCTTESNMREVRVKRLDVERRWWRQPYEMFPDDLLMRKTTSDVDRDGNGNEDGGTGVREFLSRPLVVVDASVHDGGTWFQPTTLVELLDLYRVHGRKGDGNGGIKMVVGNTEVGIETKFKKMVYPRMVHPSEAIRSLYEIFLSGTSLVVGGCASLSDLQSFCHDLMMTKKDQEGGEFDANLLRTALPTHNMLRWFASTQIRNVACLGGNLVTASPISDMNPLLCCHGASIVLASRPKADGGIERRRVRVSDFFLGYRRVDIGEIEMIERVEIPLVRSRFEYVAPFKQARRREDDISIVTAGMRIRLRPDEGDGDGREMHWIIEDVVIAYGGMAPMTTLAKGAMAYMVGKSFGEETFVGARRALLEEFDIPDDAPGGQAKYRMTLAASFLHKFYLLCVGELTKDVAEAAASGLTLPPVATIPIDEGDVEGFVGAPKPSIRGVQTYPSPRIAVGLEANHLGHHRPDALAAVDGVGKPAKHASGPLHCTGEALYTDDIPAPRDLLHGYLIMSTRCHAKLVSVDVAPALRIPGIVGAFTHEDIVTLGGDNRMGPILLDDVAFVPVGTTVDYVGQVLGIVVGVSQEIAEKGARAVAVEYQDLEGKAVVSIEDAIESNSFWIDNIHEMQRGGNVTEILQKSEFDGKKLVIVEGSIRSGGQEHFYLEPNTTLAVPSESATNLTIYASTQAVTKTQMFCASVTNTPAAKVVCRMKRMGGGFGGKETRSVFISVAAAVAAKMTNRPVKLTLNRDTDMSITGGRHAFLSKYKAGAVIQEDGNVKLFALDVQIYNNGGCKFDLTGPVLDRALFHIDNVYYWPHFHSVGIPCKTAQPPHTAFRGFGAPQGMIVSEHILDHLALACDVSGDKLRRDNMYMPDQCTPFGIPLGGKSTGNWNVPDMWDQLYTKLDVPGMRAAAEEFNRKNKWKKRGVGFTPTKFGISFTSKFMNQGGALVHLYTDGTVLVSHGGTEMGQGLHTKVSQVAAQAFGIPLDHVYINDTSSDKVANTLPTAASMSTDLYGMATLDACLQILKRIQPVRDSLPSNAALKDVAKKAFFDRIDLSAHGFYALDNDRCGYDWTKEKPEGYPDDMPENSWRGRAFNYFTQGVALSVVEIDVLTGDHKTLSTDLLVDVGSSINPAIDIGQIEGAFVQGMGWSTIEEVIYGDDDHTWIRPRARVFTTGPGTYKIPAFNDVPEIFNVSLLDSENPFAVHSSKAVGEPPFFLGCSVFFAIKDAVTAARGVSEYFEFRLPATSERIRMMCGDEISSECIGAASDVKSSFQPKGSF</sequence>
<dbReference type="SUPFAM" id="SSF54292">
    <property type="entry name" value="2Fe-2S ferredoxin-like"/>
    <property type="match status" value="1"/>
</dbReference>
<feature type="binding site" evidence="14">
    <location>
        <position position="172"/>
    </location>
    <ligand>
        <name>[2Fe-2S] cluster</name>
        <dbReference type="ChEBI" id="CHEBI:190135"/>
        <label>2</label>
    </ligand>
</feature>
<dbReference type="InterPro" id="IPR000674">
    <property type="entry name" value="Ald_Oxase/Xan_DH_a/b"/>
</dbReference>
<evidence type="ECO:0000256" key="13">
    <source>
        <dbReference type="PIRSR" id="PIRSR000127-2"/>
    </source>
</evidence>
<dbReference type="InterPro" id="IPR037165">
    <property type="entry name" value="AldOxase/xan_DH_Mopterin-bd_sf"/>
</dbReference>
<dbReference type="InterPro" id="IPR016208">
    <property type="entry name" value="Ald_Oxase/xanthine_DH-like"/>
</dbReference>
<evidence type="ECO:0000256" key="3">
    <source>
        <dbReference type="ARBA" id="ARBA00022505"/>
    </source>
</evidence>